<dbReference type="EMBL" id="PYMJ01000049">
    <property type="protein sequence ID" value="PSU44536.1"/>
    <property type="molecule type" value="Genomic_DNA"/>
</dbReference>
<proteinExistence type="predicted"/>
<evidence type="ECO:0000313" key="2">
    <source>
        <dbReference type="Proteomes" id="UP000240987"/>
    </source>
</evidence>
<keyword evidence="2" id="KW-1185">Reference proteome</keyword>
<name>A0A2T3J718_9GAMM</name>
<dbReference type="InterPro" id="IPR053842">
    <property type="entry name" value="NikA-like"/>
</dbReference>
<comment type="caution">
    <text evidence="1">The sequence shown here is derived from an EMBL/GenBank/DDBJ whole genome shotgun (WGS) entry which is preliminary data.</text>
</comment>
<protein>
    <recommendedName>
        <fullName evidence="3">Mobilization protein</fullName>
    </recommendedName>
</protein>
<gene>
    <name evidence="1" type="ORF">C9J12_27080</name>
</gene>
<dbReference type="AlphaFoldDB" id="A0A2T3J718"/>
<evidence type="ECO:0008006" key="3">
    <source>
        <dbReference type="Google" id="ProtNLM"/>
    </source>
</evidence>
<evidence type="ECO:0000313" key="1">
    <source>
        <dbReference type="EMBL" id="PSU44536.1"/>
    </source>
</evidence>
<dbReference type="RefSeq" id="WP_107245951.1">
    <property type="nucleotide sequence ID" value="NZ_PYMJ01000049.1"/>
</dbReference>
<dbReference type="Proteomes" id="UP000240987">
    <property type="component" value="Unassembled WGS sequence"/>
</dbReference>
<sequence length="107" mass="12126">MTSTTRIDLRVKSTEKEKMESLALKSGCSSLSSYIRHCALNKPVKTQLDSDLVLELLKMNADLSRLGNLLRLTLKTHQGGYTKEQLKHIEDSLKQTTQLIKLKVEQL</sequence>
<reference evidence="1 2" key="1">
    <citation type="submission" date="2018-01" db="EMBL/GenBank/DDBJ databases">
        <title>Whole genome sequencing of Histamine producing bacteria.</title>
        <authorList>
            <person name="Butler K."/>
        </authorList>
    </citation>
    <scope>NUCLEOTIDE SEQUENCE [LARGE SCALE GENOMIC DNA]</scope>
    <source>
        <strain evidence="1 2">JCM 12947</strain>
    </source>
</reference>
<accession>A0A2T3J718</accession>
<organism evidence="1 2">
    <name type="scientific">Photobacterium frigidiphilum</name>
    <dbReference type="NCBI Taxonomy" id="264736"/>
    <lineage>
        <taxon>Bacteria</taxon>
        <taxon>Pseudomonadati</taxon>
        <taxon>Pseudomonadota</taxon>
        <taxon>Gammaproteobacteria</taxon>
        <taxon>Vibrionales</taxon>
        <taxon>Vibrionaceae</taxon>
        <taxon>Photobacterium</taxon>
    </lineage>
</organism>
<dbReference type="Pfam" id="PF21983">
    <property type="entry name" value="NikA-like"/>
    <property type="match status" value="1"/>
</dbReference>